<evidence type="ECO:0000256" key="10">
    <source>
        <dbReference type="ARBA" id="ARBA00023012"/>
    </source>
</evidence>
<evidence type="ECO:0000313" key="17">
    <source>
        <dbReference type="Proteomes" id="UP000183898"/>
    </source>
</evidence>
<dbReference type="Pfam" id="PF02518">
    <property type="entry name" value="HATPase_c"/>
    <property type="match status" value="1"/>
</dbReference>
<evidence type="ECO:0000259" key="15">
    <source>
        <dbReference type="PROSITE" id="PS50112"/>
    </source>
</evidence>
<dbReference type="InterPro" id="IPR036890">
    <property type="entry name" value="HATPase_C_sf"/>
</dbReference>
<dbReference type="InterPro" id="IPR011006">
    <property type="entry name" value="CheY-like_superfamily"/>
</dbReference>
<dbReference type="InterPro" id="IPR003661">
    <property type="entry name" value="HisK_dim/P_dom"/>
</dbReference>
<dbReference type="PANTHER" id="PTHR43047">
    <property type="entry name" value="TWO-COMPONENT HISTIDINE PROTEIN KINASE"/>
    <property type="match status" value="1"/>
</dbReference>
<dbReference type="PANTHER" id="PTHR43047:SF72">
    <property type="entry name" value="OSMOSENSING HISTIDINE PROTEIN KINASE SLN1"/>
    <property type="match status" value="1"/>
</dbReference>
<dbReference type="GO" id="GO:0000155">
    <property type="term" value="F:phosphorelay sensor kinase activity"/>
    <property type="evidence" value="ECO:0007669"/>
    <property type="project" value="InterPro"/>
</dbReference>
<dbReference type="SUPFAM" id="SSF55785">
    <property type="entry name" value="PYP-like sensor domain (PAS domain)"/>
    <property type="match status" value="1"/>
</dbReference>
<evidence type="ECO:0000259" key="13">
    <source>
        <dbReference type="PROSITE" id="PS50109"/>
    </source>
</evidence>
<dbReference type="EMBL" id="FOCT01000007">
    <property type="protein sequence ID" value="SEN81268.1"/>
    <property type="molecule type" value="Genomic_DNA"/>
</dbReference>
<evidence type="ECO:0000256" key="3">
    <source>
        <dbReference type="ARBA" id="ARBA00012438"/>
    </source>
</evidence>
<evidence type="ECO:0000256" key="8">
    <source>
        <dbReference type="ARBA" id="ARBA00022777"/>
    </source>
</evidence>
<dbReference type="CDD" id="cd17580">
    <property type="entry name" value="REC_2_DhkD-like"/>
    <property type="match status" value="1"/>
</dbReference>
<evidence type="ECO:0000256" key="9">
    <source>
        <dbReference type="ARBA" id="ARBA00022840"/>
    </source>
</evidence>
<dbReference type="CDD" id="cd00082">
    <property type="entry name" value="HisKA"/>
    <property type="match status" value="1"/>
</dbReference>
<dbReference type="Pfam" id="PF00072">
    <property type="entry name" value="Response_reg"/>
    <property type="match status" value="1"/>
</dbReference>
<name>A0A1H8JM03_9PROT</name>
<dbReference type="InterPro" id="IPR036097">
    <property type="entry name" value="HisK_dim/P_sf"/>
</dbReference>
<comment type="subcellular location">
    <subcellularLocation>
        <location evidence="2">Cell membrane</location>
    </subcellularLocation>
</comment>
<dbReference type="SUPFAM" id="SSF47384">
    <property type="entry name" value="Homodimeric domain of signal transducing histidine kinase"/>
    <property type="match status" value="1"/>
</dbReference>
<evidence type="ECO:0000259" key="14">
    <source>
        <dbReference type="PROSITE" id="PS50110"/>
    </source>
</evidence>
<dbReference type="SMART" id="SM00448">
    <property type="entry name" value="REC"/>
    <property type="match status" value="1"/>
</dbReference>
<gene>
    <name evidence="16" type="ORF">SAMN05216404_107106</name>
</gene>
<dbReference type="InterPro" id="IPR000014">
    <property type="entry name" value="PAS"/>
</dbReference>
<dbReference type="SMART" id="SM00091">
    <property type="entry name" value="PAS"/>
    <property type="match status" value="1"/>
</dbReference>
<dbReference type="Proteomes" id="UP000183898">
    <property type="component" value="Unassembled WGS sequence"/>
</dbReference>
<evidence type="ECO:0000256" key="5">
    <source>
        <dbReference type="ARBA" id="ARBA00022553"/>
    </source>
</evidence>
<proteinExistence type="predicted"/>
<keyword evidence="6" id="KW-0808">Transferase</keyword>
<keyword evidence="4" id="KW-1003">Cell membrane</keyword>
<dbReference type="InterPro" id="IPR003594">
    <property type="entry name" value="HATPase_dom"/>
</dbReference>
<dbReference type="Gene3D" id="3.30.565.10">
    <property type="entry name" value="Histidine kinase-like ATPase, C-terminal domain"/>
    <property type="match status" value="1"/>
</dbReference>
<dbReference type="PROSITE" id="PS50112">
    <property type="entry name" value="PAS"/>
    <property type="match status" value="1"/>
</dbReference>
<dbReference type="InterPro" id="IPR013767">
    <property type="entry name" value="PAS_fold"/>
</dbReference>
<feature type="domain" description="PAS" evidence="15">
    <location>
        <begin position="165"/>
        <end position="209"/>
    </location>
</feature>
<dbReference type="SMART" id="SM00388">
    <property type="entry name" value="HisKA"/>
    <property type="match status" value="1"/>
</dbReference>
<sequence length="669" mass="73740">MNYQLVLLIKSDGNQDDKYSGVIEQHVQLAELSVSSTAMNKAVEDIKESTASGREPAVVLIGPTVPNALAVARRIRSVWPIGQMLFVTDGPYLEKLQRELRHAPMIGPNWSLIQVGDPQLPQKIQKAAQASRQRIRLRTTLDRANLTLSAPKPVDSIQYRRMAVSEHYLANLLEQSQDPTISLDSCNTVLYWNRAAERLFHQSADSVYGIHAAKLPFWSSSLDSCLERIHAGIRTLTAEIKCPLPYGNLDLEILMSGVYDSNTGSLVGTSLVLRDISLRNRMLEVERTRRHEAEQTSKMKDEFLAVLSHELRTPVTAVIGRTQLLKFHHHNDPALLSSLNIIERNAQLQAKLIEDLLDTSLVVTGKLHLNLQLVLIRQVVEAAVESIRPAVENKQITLSEVFHPVVGFMHGDPHRLQQVFINLLTNATKFTPQGGHIEITLSQTGSHFEVAVSDNGVGIDPEFLPYVFDKFGQEDASITRRYGGLGLGLSITKHLVKLHGGDIHASSPGRDRGARFTVSLPVHCRKLPEKGNSPNESEKREFSAILTGRRILVVDDIADTRDLVAEVLQAYGAEVITVESGAAALQALESFHPDVLVSDIGMPDMDGYKLIERIRARGCTSEDLPALALTAFASPADKDAAIQAGYQTHLAKPLIVTELTAAIERLIGT</sequence>
<feature type="domain" description="Response regulatory" evidence="14">
    <location>
        <begin position="550"/>
        <end position="667"/>
    </location>
</feature>
<dbReference type="Gene3D" id="3.40.50.2300">
    <property type="match status" value="1"/>
</dbReference>
<dbReference type="InterPro" id="IPR004358">
    <property type="entry name" value="Sig_transdc_His_kin-like_C"/>
</dbReference>
<evidence type="ECO:0000256" key="12">
    <source>
        <dbReference type="PROSITE-ProRule" id="PRU00169"/>
    </source>
</evidence>
<dbReference type="CDD" id="cd00130">
    <property type="entry name" value="PAS"/>
    <property type="match status" value="1"/>
</dbReference>
<feature type="domain" description="Histidine kinase" evidence="13">
    <location>
        <begin position="306"/>
        <end position="524"/>
    </location>
</feature>
<dbReference type="PROSITE" id="PS50109">
    <property type="entry name" value="HIS_KIN"/>
    <property type="match status" value="1"/>
</dbReference>
<dbReference type="EC" id="2.7.13.3" evidence="3"/>
<keyword evidence="5 12" id="KW-0597">Phosphoprotein</keyword>
<evidence type="ECO:0000256" key="4">
    <source>
        <dbReference type="ARBA" id="ARBA00022475"/>
    </source>
</evidence>
<evidence type="ECO:0000256" key="2">
    <source>
        <dbReference type="ARBA" id="ARBA00004236"/>
    </source>
</evidence>
<dbReference type="AlphaFoldDB" id="A0A1H8JM03"/>
<dbReference type="Pfam" id="PF00512">
    <property type="entry name" value="HisKA"/>
    <property type="match status" value="1"/>
</dbReference>
<dbReference type="SUPFAM" id="SSF55874">
    <property type="entry name" value="ATPase domain of HSP90 chaperone/DNA topoisomerase II/histidine kinase"/>
    <property type="match status" value="1"/>
</dbReference>
<dbReference type="Gene3D" id="1.10.287.130">
    <property type="match status" value="1"/>
</dbReference>
<dbReference type="SUPFAM" id="SSF52172">
    <property type="entry name" value="CheY-like"/>
    <property type="match status" value="1"/>
</dbReference>
<organism evidence="16 17">
    <name type="scientific">Nitrosospira multiformis</name>
    <dbReference type="NCBI Taxonomy" id="1231"/>
    <lineage>
        <taxon>Bacteria</taxon>
        <taxon>Pseudomonadati</taxon>
        <taxon>Pseudomonadota</taxon>
        <taxon>Betaproteobacteria</taxon>
        <taxon>Nitrosomonadales</taxon>
        <taxon>Nitrosomonadaceae</taxon>
        <taxon>Nitrosospira</taxon>
    </lineage>
</organism>
<dbReference type="PROSITE" id="PS50110">
    <property type="entry name" value="RESPONSE_REGULATORY"/>
    <property type="match status" value="1"/>
</dbReference>
<dbReference type="GO" id="GO:0005524">
    <property type="term" value="F:ATP binding"/>
    <property type="evidence" value="ECO:0007669"/>
    <property type="project" value="UniProtKB-KW"/>
</dbReference>
<comment type="catalytic activity">
    <reaction evidence="1">
        <text>ATP + protein L-histidine = ADP + protein N-phospho-L-histidine.</text>
        <dbReference type="EC" id="2.7.13.3"/>
    </reaction>
</comment>
<dbReference type="InterPro" id="IPR001789">
    <property type="entry name" value="Sig_transdc_resp-reg_receiver"/>
</dbReference>
<evidence type="ECO:0000313" key="16">
    <source>
        <dbReference type="EMBL" id="SEN81268.1"/>
    </source>
</evidence>
<dbReference type="GO" id="GO:0009927">
    <property type="term" value="F:histidine phosphotransfer kinase activity"/>
    <property type="evidence" value="ECO:0007669"/>
    <property type="project" value="TreeGrafter"/>
</dbReference>
<protein>
    <recommendedName>
        <fullName evidence="3">histidine kinase</fullName>
        <ecNumber evidence="3">2.7.13.3</ecNumber>
    </recommendedName>
</protein>
<accession>A0A1H8JM03</accession>
<evidence type="ECO:0000256" key="6">
    <source>
        <dbReference type="ARBA" id="ARBA00022679"/>
    </source>
</evidence>
<reference evidence="16 17" key="1">
    <citation type="submission" date="2016-10" db="EMBL/GenBank/DDBJ databases">
        <authorList>
            <person name="de Groot N.N."/>
        </authorList>
    </citation>
    <scope>NUCLEOTIDE SEQUENCE [LARGE SCALE GENOMIC DNA]</scope>
    <source>
        <strain evidence="16 17">Nl18</strain>
    </source>
</reference>
<dbReference type="NCBIfam" id="TIGR00229">
    <property type="entry name" value="sensory_box"/>
    <property type="match status" value="1"/>
</dbReference>
<keyword evidence="8" id="KW-0418">Kinase</keyword>
<dbReference type="CDD" id="cd16922">
    <property type="entry name" value="HATPase_EvgS-ArcB-TorS-like"/>
    <property type="match status" value="1"/>
</dbReference>
<dbReference type="GO" id="GO:0005886">
    <property type="term" value="C:plasma membrane"/>
    <property type="evidence" value="ECO:0007669"/>
    <property type="project" value="UniProtKB-SubCell"/>
</dbReference>
<dbReference type="Pfam" id="PF00989">
    <property type="entry name" value="PAS"/>
    <property type="match status" value="1"/>
</dbReference>
<dbReference type="PRINTS" id="PR00344">
    <property type="entry name" value="BCTRLSENSOR"/>
</dbReference>
<feature type="modified residue" description="4-aspartylphosphate" evidence="12">
    <location>
        <position position="599"/>
    </location>
</feature>
<dbReference type="Gene3D" id="3.30.450.20">
    <property type="entry name" value="PAS domain"/>
    <property type="match status" value="1"/>
</dbReference>
<keyword evidence="7" id="KW-0547">Nucleotide-binding</keyword>
<keyword evidence="11" id="KW-0472">Membrane</keyword>
<dbReference type="RefSeq" id="WP_139176846.1">
    <property type="nucleotide sequence ID" value="NZ_FOCT01000007.1"/>
</dbReference>
<evidence type="ECO:0000256" key="7">
    <source>
        <dbReference type="ARBA" id="ARBA00022741"/>
    </source>
</evidence>
<dbReference type="GO" id="GO:0006355">
    <property type="term" value="P:regulation of DNA-templated transcription"/>
    <property type="evidence" value="ECO:0007669"/>
    <property type="project" value="InterPro"/>
</dbReference>
<keyword evidence="10" id="KW-0902">Two-component regulatory system</keyword>
<dbReference type="InterPro" id="IPR035965">
    <property type="entry name" value="PAS-like_dom_sf"/>
</dbReference>
<evidence type="ECO:0000256" key="1">
    <source>
        <dbReference type="ARBA" id="ARBA00000085"/>
    </source>
</evidence>
<dbReference type="InterPro" id="IPR005467">
    <property type="entry name" value="His_kinase_dom"/>
</dbReference>
<dbReference type="SMART" id="SM00387">
    <property type="entry name" value="HATPase_c"/>
    <property type="match status" value="1"/>
</dbReference>
<dbReference type="FunFam" id="3.30.565.10:FF:000023">
    <property type="entry name" value="PAS domain-containing sensor histidine kinase"/>
    <property type="match status" value="1"/>
</dbReference>
<evidence type="ECO:0000256" key="11">
    <source>
        <dbReference type="ARBA" id="ARBA00023136"/>
    </source>
</evidence>
<keyword evidence="9" id="KW-0067">ATP-binding</keyword>